<name>A0A6J5M9U8_9CAUD</name>
<dbReference type="Gene3D" id="3.10.450.40">
    <property type="match status" value="1"/>
</dbReference>
<accession>A0A6J5M9U8</accession>
<organism evidence="2">
    <name type="scientific">uncultured Caudovirales phage</name>
    <dbReference type="NCBI Taxonomy" id="2100421"/>
    <lineage>
        <taxon>Viruses</taxon>
        <taxon>Duplodnaviria</taxon>
        <taxon>Heunggongvirae</taxon>
        <taxon>Uroviricota</taxon>
        <taxon>Caudoviricetes</taxon>
        <taxon>Peduoviridae</taxon>
        <taxon>Maltschvirus</taxon>
        <taxon>Maltschvirus maltsch</taxon>
    </lineage>
</organism>
<dbReference type="Pfam" id="PF04965">
    <property type="entry name" value="GPW_gp25"/>
    <property type="match status" value="1"/>
</dbReference>
<proteinExistence type="predicted"/>
<reference evidence="2" key="1">
    <citation type="submission" date="2020-04" db="EMBL/GenBank/DDBJ databases">
        <authorList>
            <person name="Chiriac C."/>
            <person name="Salcher M."/>
            <person name="Ghai R."/>
            <person name="Kavagutti S V."/>
        </authorList>
    </citation>
    <scope>NUCLEOTIDE SEQUENCE</scope>
</reference>
<dbReference type="SUPFAM" id="SSF160719">
    <property type="entry name" value="gpW/gp25-like"/>
    <property type="match status" value="1"/>
</dbReference>
<feature type="domain" description="IraD/Gp25-like" evidence="1">
    <location>
        <begin position="47"/>
        <end position="119"/>
    </location>
</feature>
<gene>
    <name evidence="2" type="ORF">UFOVP450_150</name>
</gene>
<evidence type="ECO:0000313" key="2">
    <source>
        <dbReference type="EMBL" id="CAB4143484.1"/>
    </source>
</evidence>
<sequence length="138" mass="15666">MAYIIQVNPVDLEKNVALGLDLPLTGERGATFKQNYFTMDQAEANAKNLLLTEPGERVMLPEFGCGLKRTIFENLTAETTKALEMRIKNSFQTFLPYIFIQKLELTPDEDRNTLFVKMDISLDELGFDTRSILLEVNG</sequence>
<dbReference type="EMBL" id="LR796421">
    <property type="protein sequence ID" value="CAB4143484.1"/>
    <property type="molecule type" value="Genomic_DNA"/>
</dbReference>
<dbReference type="InterPro" id="IPR007048">
    <property type="entry name" value="IraD/Gp25-like"/>
</dbReference>
<evidence type="ECO:0000259" key="1">
    <source>
        <dbReference type="Pfam" id="PF04965"/>
    </source>
</evidence>
<protein>
    <submittedName>
        <fullName evidence="2">Baseplate wedge subunit</fullName>
    </submittedName>
</protein>